<sequence length="99" mass="11015">MKNSPFSDIKKKKKNIDADAFIEEAKVDGSKSNLDKDERRGSSYVDKKTGERFKLSGKILQVPVNGYELKILEEGAKNMGLPLGSYLRTLGIEAAKKHT</sequence>
<dbReference type="AlphaFoldDB" id="S5FKI9"/>
<dbReference type="EMBL" id="KC329496">
    <property type="protein sequence ID" value="AGW25583.1"/>
    <property type="molecule type" value="Genomic_DNA"/>
</dbReference>
<name>S5FKI9_VIBHA</name>
<evidence type="ECO:0000313" key="1">
    <source>
        <dbReference type="EMBL" id="AGQ45487.1"/>
    </source>
</evidence>
<evidence type="ECO:0000313" key="2">
    <source>
        <dbReference type="EMBL" id="AGW25583.1"/>
    </source>
</evidence>
<dbReference type="EMBL" id="KC306506">
    <property type="protein sequence ID" value="AGQ45487.1"/>
    <property type="molecule type" value="Genomic_DNA"/>
</dbReference>
<reference evidence="1" key="2">
    <citation type="journal article" date="2013" name="Aquaculture">
        <title>Development of TaqMan real-time PCR assays for monitoring Vibrio harveyi infection and a plasmid harbored by virulent strains in European abalone Haliotis tuberculata aquaculture.</title>
        <authorList>
            <person name="Schikorski D."/>
            <person name="Renault T."/>
            <person name="Paillard C."/>
            <person name="Bidault-Toffin A."/>
            <person name="Tourbiez D."/>
            <person name="Saulnier D."/>
        </authorList>
    </citation>
    <scope>NUCLEOTIDE SEQUENCE</scope>
    <source>
        <strain evidence="1">ORM4</strain>
        <plasmid evidence="1">pVCR1</plasmid>
    </source>
</reference>
<organism evidence="1">
    <name type="scientific">Vibrio harveyi</name>
    <name type="common">Beneckea harveyi</name>
    <dbReference type="NCBI Taxonomy" id="669"/>
    <lineage>
        <taxon>Bacteria</taxon>
        <taxon>Pseudomonadati</taxon>
        <taxon>Pseudomonadota</taxon>
        <taxon>Gammaproteobacteria</taxon>
        <taxon>Vibrionales</taxon>
        <taxon>Vibrionaceae</taxon>
        <taxon>Vibrio</taxon>
    </lineage>
</organism>
<proteinExistence type="predicted"/>
<geneLocation type="plasmid" evidence="1">
    <name>pVCR1</name>
</geneLocation>
<accession>S5FKI9</accession>
<protein>
    <submittedName>
        <fullName evidence="1">Uncharacterized protein</fullName>
    </submittedName>
</protein>
<keyword evidence="1" id="KW-0614">Plasmid</keyword>
<reference evidence="2" key="1">
    <citation type="submission" date="2012-12" db="EMBL/GenBank/DDBJ databases">
        <title>pVCR1, a Vibrio harveyi plasmid specifically found in strains pathogenic for the European abalone, Haliotis tuberculata Linnaeus, 1758.</title>
        <authorList>
            <person name="Travers M.-A."/>
            <person name="Bidault-Toffin A."/>
            <person name="Barbou A."/>
            <person name="Schikorski D."/>
            <person name="Huchette S."/>
            <person name="Paillard C."/>
            <person name="Koken M."/>
        </authorList>
    </citation>
    <scope>NUCLEOTIDE SEQUENCE</scope>
    <source>
        <strain evidence="2">Lem07014</strain>
        <plasmid evidence="2">pVCR1</plasmid>
    </source>
</reference>
<dbReference type="RefSeq" id="WP_020846118.1">
    <property type="nucleotide sequence ID" value="NC_021808.1"/>
</dbReference>